<keyword evidence="6 7" id="KW-0472">Membrane</keyword>
<dbReference type="RefSeq" id="WP_155704823.1">
    <property type="nucleotide sequence ID" value="NZ_CP034235.1"/>
</dbReference>
<dbReference type="OrthoDB" id="9780162at2"/>
<dbReference type="KEGG" id="ppsc:EHS13_34750"/>
<dbReference type="InterPro" id="IPR004841">
    <property type="entry name" value="AA-permease/SLC12A_dom"/>
</dbReference>
<name>A0A6B8RXC2_9BACL</name>
<gene>
    <name evidence="9" type="ORF">EHS13_34750</name>
</gene>
<reference evidence="10" key="1">
    <citation type="submission" date="2018-11" db="EMBL/GenBank/DDBJ databases">
        <title>Complete genome sequence of Paenibacillus sp. ML311-T8.</title>
        <authorList>
            <person name="Nam Y.-D."/>
            <person name="Kang J."/>
            <person name="Chung W.-H."/>
            <person name="Park Y.S."/>
        </authorList>
    </citation>
    <scope>NUCLEOTIDE SEQUENCE [LARGE SCALE GENOMIC DNA]</scope>
    <source>
        <strain evidence="10">ML311-T8</strain>
    </source>
</reference>
<feature type="transmembrane region" description="Helical" evidence="7">
    <location>
        <begin position="338"/>
        <end position="358"/>
    </location>
</feature>
<dbReference type="GO" id="GO:0006865">
    <property type="term" value="P:amino acid transport"/>
    <property type="evidence" value="ECO:0007669"/>
    <property type="project" value="UniProtKB-KW"/>
</dbReference>
<dbReference type="AlphaFoldDB" id="A0A6B8RXC2"/>
<dbReference type="PIRSF" id="PIRSF006060">
    <property type="entry name" value="AA_transporter"/>
    <property type="match status" value="1"/>
</dbReference>
<evidence type="ECO:0000259" key="8">
    <source>
        <dbReference type="Pfam" id="PF00324"/>
    </source>
</evidence>
<dbReference type="Proteomes" id="UP000426246">
    <property type="component" value="Chromosome"/>
</dbReference>
<dbReference type="PANTHER" id="PTHR43495">
    <property type="entry name" value="GABA PERMEASE"/>
    <property type="match status" value="1"/>
</dbReference>
<organism evidence="9 10">
    <name type="scientific">Paenibacillus psychroresistens</name>
    <dbReference type="NCBI Taxonomy" id="1778678"/>
    <lineage>
        <taxon>Bacteria</taxon>
        <taxon>Bacillati</taxon>
        <taxon>Bacillota</taxon>
        <taxon>Bacilli</taxon>
        <taxon>Bacillales</taxon>
        <taxon>Paenibacillaceae</taxon>
        <taxon>Paenibacillus</taxon>
    </lineage>
</organism>
<feature type="transmembrane region" description="Helical" evidence="7">
    <location>
        <begin position="183"/>
        <end position="203"/>
    </location>
</feature>
<evidence type="ECO:0000256" key="2">
    <source>
        <dbReference type="ARBA" id="ARBA00022448"/>
    </source>
</evidence>
<evidence type="ECO:0000256" key="4">
    <source>
        <dbReference type="ARBA" id="ARBA00022970"/>
    </source>
</evidence>
<feature type="transmembrane region" description="Helical" evidence="7">
    <location>
        <begin position="20"/>
        <end position="39"/>
    </location>
</feature>
<sequence>MGCTIGNGFFLGSNIALQRSGYTVLFLFVLAAVATYFVFEALAKMTAAHPEQGSFRTYAKMAYGRWAGFSSGWIYWSSEMLISGSSLLALSIFTQFWFPQLPLWILSAIYAVLGLVIVILGAKGLEKTEYLLAVMKVTAIVLFILMALAIWLGWFDWNASWTKRTVSWKSIIKPGYLGMWQGLIYVFYAFAGIEVMGLMASGLSEPRKAIRSGFIMLLLVAILYLASIGLLLLLIPLDQLQKEGSPFILGLTSLGFHVLVHVFNAVLIIAGFSTMVASLYGITLMLVTLAEDGDAPKCFINNKQPKGKIPIPVLGLTAAGLLVSILMALWMPKHIFEHVATAAGLVLLYTWSFILISAPKVIKLSTAAKIKGIFALVLMGIAVSGTGIVASSRPGLWVSLLLVAVIASVTLIMNRKWKQPSS</sequence>
<dbReference type="PANTHER" id="PTHR43495:SF5">
    <property type="entry name" value="GAMMA-AMINOBUTYRIC ACID PERMEASE"/>
    <property type="match status" value="1"/>
</dbReference>
<feature type="transmembrane region" description="Helical" evidence="7">
    <location>
        <begin position="311"/>
        <end position="332"/>
    </location>
</feature>
<keyword evidence="10" id="KW-1185">Reference proteome</keyword>
<feature type="transmembrane region" description="Helical" evidence="7">
    <location>
        <begin position="396"/>
        <end position="413"/>
    </location>
</feature>
<evidence type="ECO:0000313" key="10">
    <source>
        <dbReference type="Proteomes" id="UP000426246"/>
    </source>
</evidence>
<dbReference type="GO" id="GO:0016020">
    <property type="term" value="C:membrane"/>
    <property type="evidence" value="ECO:0007669"/>
    <property type="project" value="UniProtKB-SubCell"/>
</dbReference>
<evidence type="ECO:0000256" key="7">
    <source>
        <dbReference type="SAM" id="Phobius"/>
    </source>
</evidence>
<feature type="transmembrane region" description="Helical" evidence="7">
    <location>
        <begin position="257"/>
        <end position="290"/>
    </location>
</feature>
<evidence type="ECO:0000256" key="1">
    <source>
        <dbReference type="ARBA" id="ARBA00004141"/>
    </source>
</evidence>
<dbReference type="Gene3D" id="1.20.1740.10">
    <property type="entry name" value="Amino acid/polyamine transporter I"/>
    <property type="match status" value="1"/>
</dbReference>
<dbReference type="EMBL" id="CP034235">
    <property type="protein sequence ID" value="QGQ99658.1"/>
    <property type="molecule type" value="Genomic_DNA"/>
</dbReference>
<feature type="transmembrane region" description="Helical" evidence="7">
    <location>
        <begin position="134"/>
        <end position="154"/>
    </location>
</feature>
<feature type="transmembrane region" description="Helical" evidence="7">
    <location>
        <begin position="73"/>
        <end position="97"/>
    </location>
</feature>
<comment type="subcellular location">
    <subcellularLocation>
        <location evidence="1">Membrane</location>
        <topology evidence="1">Multi-pass membrane protein</topology>
    </subcellularLocation>
</comment>
<evidence type="ECO:0000313" key="9">
    <source>
        <dbReference type="EMBL" id="QGQ99658.1"/>
    </source>
</evidence>
<evidence type="ECO:0000256" key="3">
    <source>
        <dbReference type="ARBA" id="ARBA00022692"/>
    </source>
</evidence>
<dbReference type="Pfam" id="PF00324">
    <property type="entry name" value="AA_permease"/>
    <property type="match status" value="1"/>
</dbReference>
<proteinExistence type="predicted"/>
<keyword evidence="2" id="KW-0813">Transport</keyword>
<accession>A0A6B8RXC2</accession>
<dbReference type="GO" id="GO:0055085">
    <property type="term" value="P:transmembrane transport"/>
    <property type="evidence" value="ECO:0007669"/>
    <property type="project" value="InterPro"/>
</dbReference>
<keyword evidence="3 7" id="KW-0812">Transmembrane</keyword>
<evidence type="ECO:0000256" key="5">
    <source>
        <dbReference type="ARBA" id="ARBA00022989"/>
    </source>
</evidence>
<feature type="transmembrane region" description="Helical" evidence="7">
    <location>
        <begin position="370"/>
        <end position="390"/>
    </location>
</feature>
<feature type="domain" description="Amino acid permease/ SLC12A" evidence="8">
    <location>
        <begin position="1"/>
        <end position="361"/>
    </location>
</feature>
<evidence type="ECO:0000256" key="6">
    <source>
        <dbReference type="ARBA" id="ARBA00023136"/>
    </source>
</evidence>
<feature type="transmembrane region" description="Helical" evidence="7">
    <location>
        <begin position="103"/>
        <end position="122"/>
    </location>
</feature>
<keyword evidence="4" id="KW-0029">Amino-acid transport</keyword>
<keyword evidence="5 7" id="KW-1133">Transmembrane helix</keyword>
<feature type="transmembrane region" description="Helical" evidence="7">
    <location>
        <begin position="215"/>
        <end position="237"/>
    </location>
</feature>
<protein>
    <submittedName>
        <fullName evidence="9">Amino acid permease</fullName>
    </submittedName>
</protein>